<dbReference type="InterPro" id="IPR000639">
    <property type="entry name" value="Epox_hydrolase-like"/>
</dbReference>
<name>A0A9P9ITS4_9PLEO</name>
<keyword evidence="1 4" id="KW-0378">Hydrolase</keyword>
<dbReference type="AlphaFoldDB" id="A0A9P9ITS4"/>
<dbReference type="InterPro" id="IPR029058">
    <property type="entry name" value="AB_hydrolase_fold"/>
</dbReference>
<dbReference type="SUPFAM" id="SSF53474">
    <property type="entry name" value="alpha/beta-Hydrolases"/>
    <property type="match status" value="1"/>
</dbReference>
<keyword evidence="5" id="KW-1185">Reference proteome</keyword>
<dbReference type="PRINTS" id="PR00412">
    <property type="entry name" value="EPOXHYDRLASE"/>
</dbReference>
<dbReference type="GO" id="GO:0016787">
    <property type="term" value="F:hydrolase activity"/>
    <property type="evidence" value="ECO:0007669"/>
    <property type="project" value="UniProtKB-KW"/>
</dbReference>
<evidence type="ECO:0000313" key="4">
    <source>
        <dbReference type="EMBL" id="KAH7130820.1"/>
    </source>
</evidence>
<dbReference type="PANTHER" id="PTHR43329">
    <property type="entry name" value="EPOXIDE HYDROLASE"/>
    <property type="match status" value="1"/>
</dbReference>
<protein>
    <submittedName>
        <fullName evidence="4">Alpha/Beta hydrolase protein</fullName>
    </submittedName>
</protein>
<dbReference type="OrthoDB" id="284184at2759"/>
<dbReference type="EMBL" id="JAGMWT010000004">
    <property type="protein sequence ID" value="KAH7130820.1"/>
    <property type="molecule type" value="Genomic_DNA"/>
</dbReference>
<feature type="domain" description="AB hydrolase-1" evidence="3">
    <location>
        <begin position="3"/>
        <end position="80"/>
    </location>
</feature>
<comment type="caution">
    <text evidence="4">The sequence shown here is derived from an EMBL/GenBank/DDBJ whole genome shotgun (WGS) entry which is preliminary data.</text>
</comment>
<feature type="non-terminal residue" evidence="4">
    <location>
        <position position="1"/>
    </location>
</feature>
<organism evidence="4 5">
    <name type="scientific">Dendryphion nanum</name>
    <dbReference type="NCBI Taxonomy" id="256645"/>
    <lineage>
        <taxon>Eukaryota</taxon>
        <taxon>Fungi</taxon>
        <taxon>Dikarya</taxon>
        <taxon>Ascomycota</taxon>
        <taxon>Pezizomycotina</taxon>
        <taxon>Dothideomycetes</taxon>
        <taxon>Pleosporomycetidae</taxon>
        <taxon>Pleosporales</taxon>
        <taxon>Torulaceae</taxon>
        <taxon>Dendryphion</taxon>
    </lineage>
</organism>
<reference evidence="4" key="1">
    <citation type="journal article" date="2021" name="Nat. Commun.">
        <title>Genetic determinants of endophytism in the Arabidopsis root mycobiome.</title>
        <authorList>
            <person name="Mesny F."/>
            <person name="Miyauchi S."/>
            <person name="Thiergart T."/>
            <person name="Pickel B."/>
            <person name="Atanasova L."/>
            <person name="Karlsson M."/>
            <person name="Huettel B."/>
            <person name="Barry K.W."/>
            <person name="Haridas S."/>
            <person name="Chen C."/>
            <person name="Bauer D."/>
            <person name="Andreopoulos W."/>
            <person name="Pangilinan J."/>
            <person name="LaButti K."/>
            <person name="Riley R."/>
            <person name="Lipzen A."/>
            <person name="Clum A."/>
            <person name="Drula E."/>
            <person name="Henrissat B."/>
            <person name="Kohler A."/>
            <person name="Grigoriev I.V."/>
            <person name="Martin F.M."/>
            <person name="Hacquard S."/>
        </authorList>
    </citation>
    <scope>NUCLEOTIDE SEQUENCE</scope>
    <source>
        <strain evidence="4">MPI-CAGE-CH-0243</strain>
    </source>
</reference>
<sequence>NRPTFLLLHGWPSSSYDWRHQIKSLSAAGYGVLVPDLLGYGDTDKQIDVYEYTFKKMVFHLVKMFENEGLTSVIGVGHDWYGTLPKPLHEKSLNQHRKGDLGSWGALPITTQNTYSINELTTQMYGYPTLGFWYFCNEDDVGKIADDHADSLTALLYAEDPDIVKTDLCPVGKMKEWITSDKLTPIANWLTEEEIKTHDAILKAGGYNAPFKWLVVVKYRMNADDDAVIPFEQQVLSFPVMFIGGEKDYVTHSETVLYSLEMGQKYGVLPNAEAKIISGSTHWVPLDSPQELHDALVHMAKRVAKTA</sequence>
<dbReference type="Proteomes" id="UP000700596">
    <property type="component" value="Unassembled WGS sequence"/>
</dbReference>
<gene>
    <name evidence="4" type="ORF">B0J11DRAFT_429555</name>
</gene>
<evidence type="ECO:0000259" key="3">
    <source>
        <dbReference type="Pfam" id="PF00561"/>
    </source>
</evidence>
<evidence type="ECO:0000256" key="2">
    <source>
        <dbReference type="ARBA" id="ARBA00038334"/>
    </source>
</evidence>
<accession>A0A9P9ITS4</accession>
<evidence type="ECO:0000256" key="1">
    <source>
        <dbReference type="ARBA" id="ARBA00022801"/>
    </source>
</evidence>
<dbReference type="InterPro" id="IPR000073">
    <property type="entry name" value="AB_hydrolase_1"/>
</dbReference>
<comment type="similarity">
    <text evidence="2">Belongs to the AB hydrolase superfamily. Epoxide hydrolase family.</text>
</comment>
<proteinExistence type="inferred from homology"/>
<dbReference type="Gene3D" id="3.40.50.1820">
    <property type="entry name" value="alpha/beta hydrolase"/>
    <property type="match status" value="2"/>
</dbReference>
<dbReference type="Pfam" id="PF00561">
    <property type="entry name" value="Abhydrolase_1"/>
    <property type="match status" value="1"/>
</dbReference>
<evidence type="ECO:0000313" key="5">
    <source>
        <dbReference type="Proteomes" id="UP000700596"/>
    </source>
</evidence>